<dbReference type="PANTHER" id="PTHR30341:SF0">
    <property type="entry name" value="NA(+)_H(+) ANTIPORTER NHAA"/>
    <property type="match status" value="1"/>
</dbReference>
<evidence type="ECO:0000256" key="5">
    <source>
        <dbReference type="ARBA" id="ARBA00022692"/>
    </source>
</evidence>
<evidence type="ECO:0000313" key="9">
    <source>
        <dbReference type="EMBL" id="ACP54006.1"/>
    </source>
</evidence>
<feature type="transmembrane region" description="Helical" evidence="8">
    <location>
        <begin position="169"/>
        <end position="190"/>
    </location>
</feature>
<dbReference type="PANTHER" id="PTHR30341">
    <property type="entry name" value="SODIUM ION/PROTON ANTIPORTER NHAA-RELATED"/>
    <property type="match status" value="1"/>
</dbReference>
<dbReference type="Pfam" id="PF06965">
    <property type="entry name" value="Na_H_antiport_1"/>
    <property type="match status" value="1"/>
</dbReference>
<dbReference type="GO" id="GO:0006885">
    <property type="term" value="P:regulation of pH"/>
    <property type="evidence" value="ECO:0007669"/>
    <property type="project" value="InterPro"/>
</dbReference>
<dbReference type="AlphaFoldDB" id="C3PM16"/>
<sequence>MNIKIKKLILPAAAALGGVVILIYMFFNYDKPGLIKGWAIPIATYTAFVLGILSFFSRHISLELRAFIIGFSLIDDAFALIMLVYTKTINTPALLISSIIIFILFILNYRQVKQLFYYIIVGLLLWISMVESGIHDTLCRAIIALFIPVNIKGEFNTSFKKLENLTRPFVNYFILPLFVFMNSGIFLEYFAFKGICSNSILALIYGIIFGLFVGKQLGIMLFSYPFVKFKLCNLPSDTSWLKFYSIAILGGIGFTLSLFIGSILRLRAAALQTL</sequence>
<dbReference type="InterPro" id="IPR004670">
    <property type="entry name" value="NhaA"/>
</dbReference>
<evidence type="ECO:0000256" key="8">
    <source>
        <dbReference type="SAM" id="Phobius"/>
    </source>
</evidence>
<dbReference type="KEGG" id="raf:RAF_ORF1241"/>
<feature type="transmembrane region" description="Helical" evidence="8">
    <location>
        <begin position="64"/>
        <end position="85"/>
    </location>
</feature>
<comment type="similarity">
    <text evidence="2">Belongs to the NhaA Na(+)/H(+) (TC 2.A.33) antiporter family.</text>
</comment>
<dbReference type="HOGENOM" id="CLU_015803_1_0_5"/>
<evidence type="ECO:0000313" key="10">
    <source>
        <dbReference type="Proteomes" id="UP000002305"/>
    </source>
</evidence>
<feature type="transmembrane region" description="Helical" evidence="8">
    <location>
        <begin position="243"/>
        <end position="264"/>
    </location>
</feature>
<feature type="transmembrane region" description="Helical" evidence="8">
    <location>
        <begin position="202"/>
        <end position="223"/>
    </location>
</feature>
<proteinExistence type="inferred from homology"/>
<keyword evidence="6 8" id="KW-1133">Transmembrane helix</keyword>
<organism evidence="9 10">
    <name type="scientific">Rickettsia africae (strain ESF-5)</name>
    <dbReference type="NCBI Taxonomy" id="347255"/>
    <lineage>
        <taxon>Bacteria</taxon>
        <taxon>Pseudomonadati</taxon>
        <taxon>Pseudomonadota</taxon>
        <taxon>Alphaproteobacteria</taxon>
        <taxon>Rickettsiales</taxon>
        <taxon>Rickettsiaceae</taxon>
        <taxon>Rickettsieae</taxon>
        <taxon>Rickettsia</taxon>
        <taxon>spotted fever group</taxon>
    </lineage>
</organism>
<dbReference type="EMBL" id="CP001612">
    <property type="protein sequence ID" value="ACP54006.1"/>
    <property type="molecule type" value="Genomic_DNA"/>
</dbReference>
<feature type="transmembrane region" description="Helical" evidence="8">
    <location>
        <begin position="91"/>
        <end position="109"/>
    </location>
</feature>
<protein>
    <recommendedName>
        <fullName evidence="3">Putative Na(+)/H(+) antiporter NhaA homolog</fullName>
    </recommendedName>
</protein>
<gene>
    <name evidence="9" type="primary">nhaA</name>
    <name evidence="9" type="ordered locus">RAF_ORF1241</name>
</gene>
<feature type="transmembrane region" description="Helical" evidence="8">
    <location>
        <begin position="116"/>
        <end position="149"/>
    </location>
</feature>
<evidence type="ECO:0000256" key="2">
    <source>
        <dbReference type="ARBA" id="ARBA00008041"/>
    </source>
</evidence>
<dbReference type="GO" id="GO:0005886">
    <property type="term" value="C:plasma membrane"/>
    <property type="evidence" value="ECO:0007669"/>
    <property type="project" value="UniProtKB-SubCell"/>
</dbReference>
<name>C3PM16_RICAE</name>
<keyword evidence="10" id="KW-1185">Reference proteome</keyword>
<reference evidence="9 10" key="1">
    <citation type="journal article" date="2009" name="BMC Genomics">
        <title>Analysis of the Rickettsia africae genome reveals that virulence acquisition in Rickettsia species may be explained by genome reduction.</title>
        <authorList>
            <person name="Fournier P.-E."/>
            <person name="El Karkouri K."/>
            <person name="Leroy Q."/>
            <person name="Robert C."/>
            <person name="Giumelli B."/>
            <person name="Renesto P."/>
            <person name="Socolovschi C."/>
            <person name="Parola P."/>
            <person name="Audic S."/>
            <person name="Raoult D."/>
        </authorList>
    </citation>
    <scope>NUCLEOTIDE SEQUENCE [LARGE SCALE GENOMIC DNA]</scope>
    <source>
        <strain evidence="9 10">ESF-5</strain>
    </source>
</reference>
<dbReference type="Proteomes" id="UP000002305">
    <property type="component" value="Chromosome"/>
</dbReference>
<evidence type="ECO:0000256" key="6">
    <source>
        <dbReference type="ARBA" id="ARBA00022989"/>
    </source>
</evidence>
<dbReference type="Gene3D" id="1.20.1530.10">
    <property type="entry name" value="Na+/H+ antiporter like domain"/>
    <property type="match status" value="1"/>
</dbReference>
<evidence type="ECO:0000256" key="7">
    <source>
        <dbReference type="ARBA" id="ARBA00023136"/>
    </source>
</evidence>
<evidence type="ECO:0000256" key="3">
    <source>
        <dbReference type="ARBA" id="ARBA00015550"/>
    </source>
</evidence>
<keyword evidence="5 8" id="KW-0812">Transmembrane</keyword>
<comment type="subcellular location">
    <subcellularLocation>
        <location evidence="1">Cell inner membrane</location>
        <topology evidence="1">Multi-pass membrane protein</topology>
    </subcellularLocation>
</comment>
<feature type="transmembrane region" description="Helical" evidence="8">
    <location>
        <begin position="38"/>
        <end position="57"/>
    </location>
</feature>
<evidence type="ECO:0000256" key="1">
    <source>
        <dbReference type="ARBA" id="ARBA00004429"/>
    </source>
</evidence>
<accession>C3PM16</accession>
<evidence type="ECO:0000256" key="4">
    <source>
        <dbReference type="ARBA" id="ARBA00022475"/>
    </source>
</evidence>
<dbReference type="InterPro" id="IPR023171">
    <property type="entry name" value="Na/H_antiporter_dom_sf"/>
</dbReference>
<keyword evidence="7 8" id="KW-0472">Membrane</keyword>
<feature type="transmembrane region" description="Helical" evidence="8">
    <location>
        <begin position="7"/>
        <end position="26"/>
    </location>
</feature>
<dbReference type="GO" id="GO:0015385">
    <property type="term" value="F:sodium:proton antiporter activity"/>
    <property type="evidence" value="ECO:0007669"/>
    <property type="project" value="TreeGrafter"/>
</dbReference>
<keyword evidence="4" id="KW-1003">Cell membrane</keyword>